<sequence>GLITYLSLPDIIRCYSSEGRTIIFTETKHLSLQSCYLEQELSMATYSKHNVR</sequence>
<protein>
    <submittedName>
        <fullName evidence="1">Uncharacterized protein</fullName>
    </submittedName>
</protein>
<evidence type="ECO:0000313" key="1">
    <source>
        <dbReference type="EMBL" id="PNX61897.1"/>
    </source>
</evidence>
<evidence type="ECO:0000313" key="2">
    <source>
        <dbReference type="Proteomes" id="UP000236291"/>
    </source>
</evidence>
<gene>
    <name evidence="1" type="ORF">L195_g060890</name>
</gene>
<dbReference type="EMBL" id="ASHM01144342">
    <property type="protein sequence ID" value="PNX61897.1"/>
    <property type="molecule type" value="Genomic_DNA"/>
</dbReference>
<reference evidence="1 2" key="1">
    <citation type="journal article" date="2014" name="Am. J. Bot.">
        <title>Genome assembly and annotation for red clover (Trifolium pratense; Fabaceae).</title>
        <authorList>
            <person name="Istvanek J."/>
            <person name="Jaros M."/>
            <person name="Krenek A."/>
            <person name="Repkova J."/>
        </authorList>
    </citation>
    <scope>NUCLEOTIDE SEQUENCE [LARGE SCALE GENOMIC DNA]</scope>
    <source>
        <strain evidence="2">cv. Tatra</strain>
        <tissue evidence="1">Young leaves</tissue>
    </source>
</reference>
<comment type="caution">
    <text evidence="1">The sequence shown here is derived from an EMBL/GenBank/DDBJ whole genome shotgun (WGS) entry which is preliminary data.</text>
</comment>
<feature type="non-terminal residue" evidence="1">
    <location>
        <position position="1"/>
    </location>
</feature>
<name>A0A2K3K6I3_TRIPR</name>
<organism evidence="1 2">
    <name type="scientific">Trifolium pratense</name>
    <name type="common">Red clover</name>
    <dbReference type="NCBI Taxonomy" id="57577"/>
    <lineage>
        <taxon>Eukaryota</taxon>
        <taxon>Viridiplantae</taxon>
        <taxon>Streptophyta</taxon>
        <taxon>Embryophyta</taxon>
        <taxon>Tracheophyta</taxon>
        <taxon>Spermatophyta</taxon>
        <taxon>Magnoliopsida</taxon>
        <taxon>eudicotyledons</taxon>
        <taxon>Gunneridae</taxon>
        <taxon>Pentapetalae</taxon>
        <taxon>rosids</taxon>
        <taxon>fabids</taxon>
        <taxon>Fabales</taxon>
        <taxon>Fabaceae</taxon>
        <taxon>Papilionoideae</taxon>
        <taxon>50 kb inversion clade</taxon>
        <taxon>NPAAA clade</taxon>
        <taxon>Hologalegina</taxon>
        <taxon>IRL clade</taxon>
        <taxon>Trifolieae</taxon>
        <taxon>Trifolium</taxon>
    </lineage>
</organism>
<dbReference type="AlphaFoldDB" id="A0A2K3K6I3"/>
<reference evidence="1 2" key="2">
    <citation type="journal article" date="2017" name="Front. Plant Sci.">
        <title>Gene Classification and Mining of Molecular Markers Useful in Red Clover (Trifolium pratense) Breeding.</title>
        <authorList>
            <person name="Istvanek J."/>
            <person name="Dluhosova J."/>
            <person name="Dluhos P."/>
            <person name="Patkova L."/>
            <person name="Nedelnik J."/>
            <person name="Repkova J."/>
        </authorList>
    </citation>
    <scope>NUCLEOTIDE SEQUENCE [LARGE SCALE GENOMIC DNA]</scope>
    <source>
        <strain evidence="2">cv. Tatra</strain>
        <tissue evidence="1">Young leaves</tissue>
    </source>
</reference>
<accession>A0A2K3K6I3</accession>
<proteinExistence type="predicted"/>
<dbReference type="Proteomes" id="UP000236291">
    <property type="component" value="Unassembled WGS sequence"/>
</dbReference>